<dbReference type="Pfam" id="PF05504">
    <property type="entry name" value="Spore_GerAC"/>
    <property type="match status" value="1"/>
</dbReference>
<evidence type="ECO:0000256" key="5">
    <source>
        <dbReference type="ARBA" id="ARBA00023136"/>
    </source>
</evidence>
<comment type="similarity">
    <text evidence="2">Belongs to the GerABKC lipoprotein family.</text>
</comment>
<feature type="signal peptide" evidence="8">
    <location>
        <begin position="1"/>
        <end position="24"/>
    </location>
</feature>
<sequence length="383" mass="43038">MTLKRLALAASVLIMLLVSGACTAMPDIQSNAYATAIGIDYKNGEWIAYAQVINFSTVAHSDQVDLGPGKPVWIGSGKGDTVASALIRVGETSQLRLFWGHVQVLVISEEALKKGVQDIYSAINRYREVRYTVYVYGTKQNIRDVLMQKSIVNMAPLYTMMFTGTQSASKEAFILPVKANRVIAHLNEPGEPAAIPSVGIDGGEWTEDEKPKKMIRLTGMYFFRNNRMSSWMPLEDLYGLRWIEEDLERTPLLIRREGKPLAVLMLSHPRSSVKAISEGEGSQFRIQVKVKGFVMEIMDWASIKEMEKLAEEAIAQEVEMTFREGVKKETDPFGLMEELYRSNPSRFRKETTGDHFMLSNKSLAEVVVRVRLTNTGKYQGKPP</sequence>
<evidence type="ECO:0000256" key="3">
    <source>
        <dbReference type="ARBA" id="ARBA00022544"/>
    </source>
</evidence>
<dbReference type="GO" id="GO:0009847">
    <property type="term" value="P:spore germination"/>
    <property type="evidence" value="ECO:0007669"/>
    <property type="project" value="InterPro"/>
</dbReference>
<evidence type="ECO:0000313" key="10">
    <source>
        <dbReference type="EMBL" id="GBG11067.1"/>
    </source>
</evidence>
<comment type="subcellular location">
    <subcellularLocation>
        <location evidence="1">Membrane</location>
        <topology evidence="1">Lipid-anchor</topology>
    </subcellularLocation>
</comment>
<keyword evidence="4 8" id="KW-0732">Signal</keyword>
<proteinExistence type="inferred from homology"/>
<dbReference type="RefSeq" id="WP_108995437.1">
    <property type="nucleotide sequence ID" value="NZ_BDQX01000381.1"/>
</dbReference>
<accession>A0A2R5EWZ6</accession>
<keyword evidence="3" id="KW-0309">Germination</keyword>
<feature type="chain" id="PRO_5039278981" evidence="8">
    <location>
        <begin position="25"/>
        <end position="383"/>
    </location>
</feature>
<evidence type="ECO:0000256" key="2">
    <source>
        <dbReference type="ARBA" id="ARBA00007886"/>
    </source>
</evidence>
<keyword evidence="6" id="KW-0564">Palmitate</keyword>
<keyword evidence="5" id="KW-0472">Membrane</keyword>
<dbReference type="Proteomes" id="UP000245202">
    <property type="component" value="Unassembled WGS sequence"/>
</dbReference>
<name>A0A2R5EWZ6_9BACL</name>
<reference evidence="10 11" key="1">
    <citation type="submission" date="2017-08" db="EMBL/GenBank/DDBJ databases">
        <title>Substantial Increase in Enzyme Production by Combined Drug-Resistance Mutations in Paenibacillus agaridevorans.</title>
        <authorList>
            <person name="Tanaka Y."/>
            <person name="Funane K."/>
            <person name="Hosaka T."/>
            <person name="Shiwa Y."/>
            <person name="Fujita N."/>
            <person name="Miyazaki T."/>
            <person name="Yoshikawa H."/>
            <person name="Murakami K."/>
            <person name="Kasahara K."/>
            <person name="Inaoka T."/>
            <person name="Hiraga Y."/>
            <person name="Ochi K."/>
        </authorList>
    </citation>
    <scope>NUCLEOTIDE SEQUENCE [LARGE SCALE GENOMIC DNA]</scope>
    <source>
        <strain evidence="10 11">T-3040</strain>
    </source>
</reference>
<evidence type="ECO:0000256" key="1">
    <source>
        <dbReference type="ARBA" id="ARBA00004635"/>
    </source>
</evidence>
<dbReference type="EMBL" id="BDQX01000381">
    <property type="protein sequence ID" value="GBG11067.1"/>
    <property type="molecule type" value="Genomic_DNA"/>
</dbReference>
<keyword evidence="7" id="KW-0449">Lipoprotein</keyword>
<dbReference type="PANTHER" id="PTHR35789">
    <property type="entry name" value="SPORE GERMINATION PROTEIN B3"/>
    <property type="match status" value="1"/>
</dbReference>
<feature type="domain" description="MSP" evidence="9">
    <location>
        <begin position="327"/>
        <end position="383"/>
    </location>
</feature>
<dbReference type="InterPro" id="IPR057336">
    <property type="entry name" value="GerAC_N"/>
</dbReference>
<evidence type="ECO:0000256" key="8">
    <source>
        <dbReference type="SAM" id="SignalP"/>
    </source>
</evidence>
<dbReference type="PANTHER" id="PTHR35789:SF1">
    <property type="entry name" value="SPORE GERMINATION PROTEIN B3"/>
    <property type="match status" value="1"/>
</dbReference>
<dbReference type="PROSITE" id="PS51257">
    <property type="entry name" value="PROKAR_LIPOPROTEIN"/>
    <property type="match status" value="1"/>
</dbReference>
<dbReference type="InterPro" id="IPR000535">
    <property type="entry name" value="MSP_dom"/>
</dbReference>
<dbReference type="Gene3D" id="3.30.300.210">
    <property type="entry name" value="Nutrient germinant receptor protein C, domain 3"/>
    <property type="match status" value="1"/>
</dbReference>
<organism evidence="10 11">
    <name type="scientific">Paenibacillus agaridevorans</name>
    <dbReference type="NCBI Taxonomy" id="171404"/>
    <lineage>
        <taxon>Bacteria</taxon>
        <taxon>Bacillati</taxon>
        <taxon>Bacillota</taxon>
        <taxon>Bacilli</taxon>
        <taxon>Bacillales</taxon>
        <taxon>Paenibacillaceae</taxon>
        <taxon>Paenibacillus</taxon>
    </lineage>
</organism>
<evidence type="ECO:0000256" key="4">
    <source>
        <dbReference type="ARBA" id="ARBA00022729"/>
    </source>
</evidence>
<evidence type="ECO:0000256" key="7">
    <source>
        <dbReference type="ARBA" id="ARBA00023288"/>
    </source>
</evidence>
<dbReference type="InterPro" id="IPR046953">
    <property type="entry name" value="Spore_GerAC-like_C"/>
</dbReference>
<comment type="caution">
    <text evidence="10">The sequence shown here is derived from an EMBL/GenBank/DDBJ whole genome shotgun (WGS) entry which is preliminary data.</text>
</comment>
<dbReference type="AlphaFoldDB" id="A0A2R5EWZ6"/>
<dbReference type="InterPro" id="IPR038501">
    <property type="entry name" value="Spore_GerAC_C_sf"/>
</dbReference>
<protein>
    <submittedName>
        <fullName evidence="10">Spore germination protein GerC</fullName>
    </submittedName>
</protein>
<dbReference type="PROSITE" id="PS50202">
    <property type="entry name" value="MSP"/>
    <property type="match status" value="1"/>
</dbReference>
<dbReference type="GO" id="GO:0016020">
    <property type="term" value="C:membrane"/>
    <property type="evidence" value="ECO:0007669"/>
    <property type="project" value="UniProtKB-SubCell"/>
</dbReference>
<dbReference type="NCBIfam" id="TIGR02887">
    <property type="entry name" value="spore_ger_x_C"/>
    <property type="match status" value="1"/>
</dbReference>
<dbReference type="InterPro" id="IPR008844">
    <property type="entry name" value="Spore_GerAC-like"/>
</dbReference>
<evidence type="ECO:0000259" key="9">
    <source>
        <dbReference type="PROSITE" id="PS50202"/>
    </source>
</evidence>
<dbReference type="Pfam" id="PF25198">
    <property type="entry name" value="Spore_GerAC_N"/>
    <property type="match status" value="1"/>
</dbReference>
<gene>
    <name evidence="10" type="ORF">PAT3040_05848</name>
</gene>
<keyword evidence="11" id="KW-1185">Reference proteome</keyword>
<evidence type="ECO:0000256" key="6">
    <source>
        <dbReference type="ARBA" id="ARBA00023139"/>
    </source>
</evidence>
<evidence type="ECO:0000313" key="11">
    <source>
        <dbReference type="Proteomes" id="UP000245202"/>
    </source>
</evidence>